<keyword evidence="14" id="KW-1185">Reference proteome</keyword>
<dbReference type="Pfam" id="PF03544">
    <property type="entry name" value="TonB_C"/>
    <property type="match status" value="1"/>
</dbReference>
<keyword evidence="4" id="KW-1003">Cell membrane</keyword>
<dbReference type="InterPro" id="IPR037682">
    <property type="entry name" value="TonB_C"/>
</dbReference>
<proteinExistence type="inferred from homology"/>
<evidence type="ECO:0000256" key="4">
    <source>
        <dbReference type="ARBA" id="ARBA00022475"/>
    </source>
</evidence>
<feature type="region of interest" description="Disordered" evidence="10">
    <location>
        <begin position="83"/>
        <end position="150"/>
    </location>
</feature>
<dbReference type="NCBIfam" id="TIGR01352">
    <property type="entry name" value="tonB_Cterm"/>
    <property type="match status" value="1"/>
</dbReference>
<keyword evidence="9 11" id="KW-0472">Membrane</keyword>
<evidence type="ECO:0000256" key="11">
    <source>
        <dbReference type="SAM" id="Phobius"/>
    </source>
</evidence>
<feature type="compositionally biased region" description="Pro residues" evidence="10">
    <location>
        <begin position="83"/>
        <end position="99"/>
    </location>
</feature>
<evidence type="ECO:0000313" key="13">
    <source>
        <dbReference type="EMBL" id="SDR96490.1"/>
    </source>
</evidence>
<dbReference type="PANTHER" id="PTHR33446">
    <property type="entry name" value="PROTEIN TONB-RELATED"/>
    <property type="match status" value="1"/>
</dbReference>
<evidence type="ECO:0000256" key="9">
    <source>
        <dbReference type="ARBA" id="ARBA00023136"/>
    </source>
</evidence>
<evidence type="ECO:0000256" key="7">
    <source>
        <dbReference type="ARBA" id="ARBA00022927"/>
    </source>
</evidence>
<evidence type="ECO:0000256" key="5">
    <source>
        <dbReference type="ARBA" id="ARBA00022519"/>
    </source>
</evidence>
<evidence type="ECO:0000256" key="3">
    <source>
        <dbReference type="ARBA" id="ARBA00022448"/>
    </source>
</evidence>
<comment type="similarity">
    <text evidence="2">Belongs to the TonB family.</text>
</comment>
<dbReference type="OrthoDB" id="649093at2"/>
<gene>
    <name evidence="13" type="ORF">SAMN05216490_0286</name>
</gene>
<dbReference type="AlphaFoldDB" id="A0A1H1NC74"/>
<dbReference type="Proteomes" id="UP000199679">
    <property type="component" value="Chromosome I"/>
</dbReference>
<evidence type="ECO:0000256" key="2">
    <source>
        <dbReference type="ARBA" id="ARBA00006555"/>
    </source>
</evidence>
<dbReference type="PROSITE" id="PS52015">
    <property type="entry name" value="TONB_CTD"/>
    <property type="match status" value="1"/>
</dbReference>
<keyword evidence="7" id="KW-0653">Protein transport</keyword>
<keyword evidence="5" id="KW-0997">Cell inner membrane</keyword>
<dbReference type="GO" id="GO:0031992">
    <property type="term" value="F:energy transducer activity"/>
    <property type="evidence" value="ECO:0007669"/>
    <property type="project" value="InterPro"/>
</dbReference>
<evidence type="ECO:0000256" key="8">
    <source>
        <dbReference type="ARBA" id="ARBA00022989"/>
    </source>
</evidence>
<reference evidence="13 14" key="1">
    <citation type="submission" date="2016-10" db="EMBL/GenBank/DDBJ databases">
        <authorList>
            <person name="de Groot N.N."/>
        </authorList>
    </citation>
    <scope>NUCLEOTIDE SEQUENCE [LARGE SCALE GENOMIC DNA]</scope>
    <source>
        <strain evidence="13 14">MP1X4</strain>
    </source>
</reference>
<sequence length="275" mass="29928">MFGSKLDIFKREWTDVIFKGRNKEYGAYELRNSNSRNTNLALLIGGLFFIFIISLNTIINAIEGFIPKAPEVVKITDVKLLPPPPADPAKKPPPPPPEPPKPKVNQVKFPPPVVKPDNEAKEPPPTTKELVNADPGPKTQAGDANADVQIDGPVGNGDKVTEADPNQIFNAVENEPEFKNGGLPGFYKYLGNAIKYPSVDKENNVQGKVLVTFVVEKDGSLTDVKALRGPDESLQDEAVRAVKASPKWKPGIQNGRPVRVQYTVPVSFTLSGGDE</sequence>
<dbReference type="GO" id="GO:0030288">
    <property type="term" value="C:outer membrane-bounded periplasmic space"/>
    <property type="evidence" value="ECO:0007669"/>
    <property type="project" value="InterPro"/>
</dbReference>
<dbReference type="InterPro" id="IPR006260">
    <property type="entry name" value="TonB/TolA_C"/>
</dbReference>
<dbReference type="InterPro" id="IPR003538">
    <property type="entry name" value="TonB"/>
</dbReference>
<dbReference type="GO" id="GO:0015891">
    <property type="term" value="P:siderophore transport"/>
    <property type="evidence" value="ECO:0007669"/>
    <property type="project" value="InterPro"/>
</dbReference>
<dbReference type="PRINTS" id="PR01374">
    <property type="entry name" value="TONBPROTEIN"/>
</dbReference>
<dbReference type="SUPFAM" id="SSF74653">
    <property type="entry name" value="TolA/TonB C-terminal domain"/>
    <property type="match status" value="1"/>
</dbReference>
<organism evidence="13 14">
    <name type="scientific">Mucilaginibacter mallensis</name>
    <dbReference type="NCBI Taxonomy" id="652787"/>
    <lineage>
        <taxon>Bacteria</taxon>
        <taxon>Pseudomonadati</taxon>
        <taxon>Bacteroidota</taxon>
        <taxon>Sphingobacteriia</taxon>
        <taxon>Sphingobacteriales</taxon>
        <taxon>Sphingobacteriaceae</taxon>
        <taxon>Mucilaginibacter</taxon>
    </lineage>
</organism>
<evidence type="ECO:0000256" key="1">
    <source>
        <dbReference type="ARBA" id="ARBA00004383"/>
    </source>
</evidence>
<comment type="subcellular location">
    <subcellularLocation>
        <location evidence="1">Cell inner membrane</location>
        <topology evidence="1">Single-pass membrane protein</topology>
        <orientation evidence="1">Periplasmic side</orientation>
    </subcellularLocation>
</comment>
<dbReference type="STRING" id="652787.SAMN05216490_0286"/>
<keyword evidence="8 11" id="KW-1133">Transmembrane helix</keyword>
<accession>A0A1H1NC74</accession>
<keyword evidence="3" id="KW-0813">Transport</keyword>
<dbReference type="EMBL" id="LT629740">
    <property type="protein sequence ID" value="SDR96490.1"/>
    <property type="molecule type" value="Genomic_DNA"/>
</dbReference>
<feature type="domain" description="TonB C-terminal" evidence="12">
    <location>
        <begin position="181"/>
        <end position="275"/>
    </location>
</feature>
<dbReference type="GO" id="GO:0055085">
    <property type="term" value="P:transmembrane transport"/>
    <property type="evidence" value="ECO:0007669"/>
    <property type="project" value="InterPro"/>
</dbReference>
<protein>
    <submittedName>
        <fullName evidence="13">Outer membrane transport energization protein TonB</fullName>
    </submittedName>
</protein>
<name>A0A1H1NC74_MUCMA</name>
<evidence type="ECO:0000313" key="14">
    <source>
        <dbReference type="Proteomes" id="UP000199679"/>
    </source>
</evidence>
<dbReference type="PANTHER" id="PTHR33446:SF2">
    <property type="entry name" value="PROTEIN TONB"/>
    <property type="match status" value="1"/>
</dbReference>
<dbReference type="InterPro" id="IPR051045">
    <property type="entry name" value="TonB-dependent_transducer"/>
</dbReference>
<evidence type="ECO:0000259" key="12">
    <source>
        <dbReference type="PROSITE" id="PS52015"/>
    </source>
</evidence>
<keyword evidence="6 11" id="KW-0812">Transmembrane</keyword>
<feature type="transmembrane region" description="Helical" evidence="11">
    <location>
        <begin position="40"/>
        <end position="59"/>
    </location>
</feature>
<evidence type="ECO:0000256" key="6">
    <source>
        <dbReference type="ARBA" id="ARBA00022692"/>
    </source>
</evidence>
<dbReference type="Gene3D" id="3.30.1150.10">
    <property type="match status" value="1"/>
</dbReference>
<dbReference type="GO" id="GO:0098797">
    <property type="term" value="C:plasma membrane protein complex"/>
    <property type="evidence" value="ECO:0007669"/>
    <property type="project" value="TreeGrafter"/>
</dbReference>
<evidence type="ECO:0000256" key="10">
    <source>
        <dbReference type="SAM" id="MobiDB-lite"/>
    </source>
</evidence>
<dbReference type="RefSeq" id="WP_091368054.1">
    <property type="nucleotide sequence ID" value="NZ_LT629740.1"/>
</dbReference>
<dbReference type="GO" id="GO:0015031">
    <property type="term" value="P:protein transport"/>
    <property type="evidence" value="ECO:0007669"/>
    <property type="project" value="UniProtKB-KW"/>
</dbReference>